<evidence type="ECO:0000313" key="1">
    <source>
        <dbReference type="EMBL" id="MCY1141386.1"/>
    </source>
</evidence>
<gene>
    <name evidence="1" type="ORF">OWR29_25590</name>
</gene>
<accession>A0ABT4B4G6</accession>
<proteinExistence type="predicted"/>
<protein>
    <recommendedName>
        <fullName evidence="3">Minor tail protein</fullName>
    </recommendedName>
</protein>
<evidence type="ECO:0000313" key="2">
    <source>
        <dbReference type="Proteomes" id="UP001151002"/>
    </source>
</evidence>
<name>A0ABT4B4G6_9ACTN</name>
<dbReference type="RefSeq" id="WP_267565771.1">
    <property type="nucleotide sequence ID" value="NZ_JAPNTZ010000009.1"/>
</dbReference>
<reference evidence="1" key="1">
    <citation type="submission" date="2022-11" db="EMBL/GenBank/DDBJ databases">
        <authorList>
            <person name="Somphong A."/>
            <person name="Phongsopitanun W."/>
        </authorList>
    </citation>
    <scope>NUCLEOTIDE SEQUENCE</scope>
    <source>
        <strain evidence="1">Pm04-4</strain>
    </source>
</reference>
<dbReference type="Proteomes" id="UP001151002">
    <property type="component" value="Unassembled WGS sequence"/>
</dbReference>
<comment type="caution">
    <text evidence="1">The sequence shown here is derived from an EMBL/GenBank/DDBJ whole genome shotgun (WGS) entry which is preliminary data.</text>
</comment>
<organism evidence="1 2">
    <name type="scientific">Paractinoplanes pyxinae</name>
    <dbReference type="NCBI Taxonomy" id="2997416"/>
    <lineage>
        <taxon>Bacteria</taxon>
        <taxon>Bacillati</taxon>
        <taxon>Actinomycetota</taxon>
        <taxon>Actinomycetes</taxon>
        <taxon>Micromonosporales</taxon>
        <taxon>Micromonosporaceae</taxon>
        <taxon>Paractinoplanes</taxon>
    </lineage>
</organism>
<evidence type="ECO:0008006" key="3">
    <source>
        <dbReference type="Google" id="ProtNLM"/>
    </source>
</evidence>
<dbReference type="EMBL" id="JAPNTZ010000009">
    <property type="protein sequence ID" value="MCY1141386.1"/>
    <property type="molecule type" value="Genomic_DNA"/>
</dbReference>
<keyword evidence="2" id="KW-1185">Reference proteome</keyword>
<sequence>MASSTRVRMQLGGQWVDVTGDTKTDDPITIKRGRRSHADQVESGDARLTLRDDGRFNWRNPLGPYYGQIGPNTPVRIEKVSDGYAKFTGQAGDNVSTPDHASLDVTGDVDVRLDADMEYGVPSGLALAGKYVTSGNQRSWLFMMLSTGQPAIRWSANGTTFLDATSTAALPQPARRTRLRFTLDVNNGASGWTVTFYTAPSMAGPWTQLGAPVTGSGVTSVYSSTAPLVLGEATGITLGRTRRKIHAFQMRNGINGTVIANLDLAAVLPGTATVTDSAGRVWTPAGAARFDTGDIRFCGLLQKMPNRWNTSGLQRWTEVMASGLIASLEGIDAPVRSPIYREATAATNKARMVGYWPGEDGSEARTLASGIGRSAMKIRGSISLATNTAILGSQPLPELSQGTVLEGYIPRYTVAATPSIAMRATVVIPPAGFTNNARLLEVHQTTAGYDIRRWVLRYTTGGGLALGGYDTNDLLALDSGPLGFNINGAVGMIGFNITKSGTSNVYYQIFFRKINGDLSVTEVGADGTWIGYAVGRATRAFVAPGGGMPDAAVGHIMVGKDPNTADGLTTALVGNAKERSGRRVERLARELGITLRTIGNLDETTLAGPQRAGRPMQLLRDAADIDQGILFETRDELALTFRTLGSLYKQRAGLTLTYDEGGESPHLDPDPDALDVVNDVTVSNLGGSSARAVLEEGPLSVLPPGQGGVGRKEQEYQVNVYSDAQLPDQASWRLHMGTWDEERYPRISVRLHKLARFGKTVLVDAAARLDIGDRLVLTDLPSWMPPGDIDQLVEGYSETLGVKTRPIDFDCSPAKPFDVGTWDDDPTSLWDSSSARLSEDIDPNETLWNVVAGRKHDQWDPAAVPFWIVVGGEPVLVTAVTAPATSPVPDGWPQTLTVTRGSWAKAHADLTPFQLLTSGRWGL</sequence>